<dbReference type="Proteomes" id="UP000596660">
    <property type="component" value="Unplaced"/>
</dbReference>
<feature type="domain" description="RNase H type-1" evidence="1">
    <location>
        <begin position="1"/>
        <end position="102"/>
    </location>
</feature>
<evidence type="ECO:0000259" key="1">
    <source>
        <dbReference type="PROSITE" id="PS50879"/>
    </source>
</evidence>
<protein>
    <recommendedName>
        <fullName evidence="1">RNase H type-1 domain-containing protein</fullName>
    </recommendedName>
</protein>
<dbReference type="GO" id="GO:0004523">
    <property type="term" value="F:RNA-DNA hybrid ribonuclease activity"/>
    <property type="evidence" value="ECO:0007669"/>
    <property type="project" value="InterPro"/>
</dbReference>
<reference evidence="2" key="1">
    <citation type="journal article" date="2017" name="Nature">
        <title>The genome of Chenopodium quinoa.</title>
        <authorList>
            <person name="Jarvis D.E."/>
            <person name="Ho Y.S."/>
            <person name="Lightfoot D.J."/>
            <person name="Schmoeckel S.M."/>
            <person name="Li B."/>
            <person name="Borm T.J.A."/>
            <person name="Ohyanagi H."/>
            <person name="Mineta K."/>
            <person name="Michell C.T."/>
            <person name="Saber N."/>
            <person name="Kharbatia N.M."/>
            <person name="Rupper R.R."/>
            <person name="Sharp A.R."/>
            <person name="Dally N."/>
            <person name="Boughton B.A."/>
            <person name="Woo Y.H."/>
            <person name="Gao G."/>
            <person name="Schijlen E.G.W.M."/>
            <person name="Guo X."/>
            <person name="Momin A.A."/>
            <person name="Negrao S."/>
            <person name="Al-Babili S."/>
            <person name="Gehring C."/>
            <person name="Roessner U."/>
            <person name="Jung C."/>
            <person name="Murphy K."/>
            <person name="Arold S.T."/>
            <person name="Gojobori T."/>
            <person name="van der Linden C.G."/>
            <person name="van Loo E.N."/>
            <person name="Jellen E.N."/>
            <person name="Maughan P.J."/>
            <person name="Tester M."/>
        </authorList>
    </citation>
    <scope>NUCLEOTIDE SEQUENCE [LARGE SCALE GENOMIC DNA]</scope>
    <source>
        <strain evidence="2">cv. PI 614886</strain>
    </source>
</reference>
<dbReference type="Gene3D" id="3.30.420.10">
    <property type="entry name" value="Ribonuclease H-like superfamily/Ribonuclease H"/>
    <property type="match status" value="1"/>
</dbReference>
<dbReference type="PANTHER" id="PTHR48475">
    <property type="entry name" value="RIBONUCLEASE H"/>
    <property type="match status" value="1"/>
</dbReference>
<organism evidence="2 3">
    <name type="scientific">Chenopodium quinoa</name>
    <name type="common">Quinoa</name>
    <dbReference type="NCBI Taxonomy" id="63459"/>
    <lineage>
        <taxon>Eukaryota</taxon>
        <taxon>Viridiplantae</taxon>
        <taxon>Streptophyta</taxon>
        <taxon>Embryophyta</taxon>
        <taxon>Tracheophyta</taxon>
        <taxon>Spermatophyta</taxon>
        <taxon>Magnoliopsida</taxon>
        <taxon>eudicotyledons</taxon>
        <taxon>Gunneridae</taxon>
        <taxon>Pentapetalae</taxon>
        <taxon>Caryophyllales</taxon>
        <taxon>Chenopodiaceae</taxon>
        <taxon>Chenopodioideae</taxon>
        <taxon>Atripliceae</taxon>
        <taxon>Chenopodium</taxon>
    </lineage>
</organism>
<dbReference type="InterPro" id="IPR012337">
    <property type="entry name" value="RNaseH-like_sf"/>
</dbReference>
<dbReference type="SUPFAM" id="SSF53098">
    <property type="entry name" value="Ribonuclease H-like"/>
    <property type="match status" value="1"/>
</dbReference>
<dbReference type="AlphaFoldDB" id="A0A803MXA0"/>
<reference evidence="2" key="2">
    <citation type="submission" date="2021-03" db="UniProtKB">
        <authorList>
            <consortium name="EnsemblPlants"/>
        </authorList>
    </citation>
    <scope>IDENTIFICATION</scope>
</reference>
<dbReference type="GO" id="GO:0003676">
    <property type="term" value="F:nucleic acid binding"/>
    <property type="evidence" value="ECO:0007669"/>
    <property type="project" value="InterPro"/>
</dbReference>
<keyword evidence="3" id="KW-1185">Reference proteome</keyword>
<dbReference type="EnsemblPlants" id="AUR62036830-RA">
    <property type="protein sequence ID" value="AUR62036830-RA:cds"/>
    <property type="gene ID" value="AUR62036830"/>
</dbReference>
<evidence type="ECO:0000313" key="2">
    <source>
        <dbReference type="EnsemblPlants" id="AUR62036830-RA:cds"/>
    </source>
</evidence>
<dbReference type="PANTHER" id="PTHR48475:SF1">
    <property type="entry name" value="RNASE H TYPE-1 DOMAIN-CONTAINING PROTEIN"/>
    <property type="match status" value="1"/>
</dbReference>
<proteinExistence type="predicted"/>
<name>A0A803MXA0_CHEQI</name>
<dbReference type="PROSITE" id="PS50879">
    <property type="entry name" value="RNASE_H_1"/>
    <property type="match status" value="1"/>
</dbReference>
<dbReference type="Gramene" id="AUR62036830-RA">
    <property type="protein sequence ID" value="AUR62036830-RA:cds"/>
    <property type="gene ID" value="AUR62036830"/>
</dbReference>
<dbReference type="InterPro" id="IPR036397">
    <property type="entry name" value="RNaseH_sf"/>
</dbReference>
<accession>A0A803MXA0</accession>
<dbReference type="OMA" id="VQVNKEY"/>
<sequence>MFFDGSSRRESAAAGIVIYSPSGEVTKMAITFSTQCTNNRVEFEALVISLRTLKDMGVTKVKVLGDSQWVIVQVNKEYKGISPLAMTFSSIVQELINAFEFI</sequence>
<dbReference type="Pfam" id="PF13456">
    <property type="entry name" value="RVT_3"/>
    <property type="match status" value="1"/>
</dbReference>
<dbReference type="InterPro" id="IPR002156">
    <property type="entry name" value="RNaseH_domain"/>
</dbReference>
<evidence type="ECO:0000313" key="3">
    <source>
        <dbReference type="Proteomes" id="UP000596660"/>
    </source>
</evidence>